<gene>
    <name evidence="1" type="ORF">AFUS01_LOCUS12419</name>
</gene>
<comment type="caution">
    <text evidence="1">The sequence shown here is derived from an EMBL/GenBank/DDBJ whole genome shotgun (WGS) entry which is preliminary data.</text>
</comment>
<reference evidence="1" key="1">
    <citation type="submission" date="2021-06" db="EMBL/GenBank/DDBJ databases">
        <authorList>
            <person name="Hodson N. C."/>
            <person name="Mongue J. A."/>
            <person name="Jaron S. K."/>
        </authorList>
    </citation>
    <scope>NUCLEOTIDE SEQUENCE</scope>
</reference>
<proteinExistence type="predicted"/>
<dbReference type="AlphaFoldDB" id="A0A8J2KCC6"/>
<evidence type="ECO:0000313" key="1">
    <source>
        <dbReference type="EMBL" id="CAG7723324.1"/>
    </source>
</evidence>
<dbReference type="EMBL" id="CAJVCH010097886">
    <property type="protein sequence ID" value="CAG7723324.1"/>
    <property type="molecule type" value="Genomic_DNA"/>
</dbReference>
<name>A0A8J2KCC6_9HEXA</name>
<sequence length="73" mass="8317">MELLSQSQFPRIFLSYGALKSYLNATLSLVILNKVSPKIYYKSFLSARPYSSILIYLHKYADSHVGGGNICYY</sequence>
<accession>A0A8J2KCC6</accession>
<keyword evidence="2" id="KW-1185">Reference proteome</keyword>
<organism evidence="1 2">
    <name type="scientific">Allacma fusca</name>
    <dbReference type="NCBI Taxonomy" id="39272"/>
    <lineage>
        <taxon>Eukaryota</taxon>
        <taxon>Metazoa</taxon>
        <taxon>Ecdysozoa</taxon>
        <taxon>Arthropoda</taxon>
        <taxon>Hexapoda</taxon>
        <taxon>Collembola</taxon>
        <taxon>Symphypleona</taxon>
        <taxon>Sminthuridae</taxon>
        <taxon>Allacma</taxon>
    </lineage>
</organism>
<protein>
    <submittedName>
        <fullName evidence="1">Uncharacterized protein</fullName>
    </submittedName>
</protein>
<dbReference type="Proteomes" id="UP000708208">
    <property type="component" value="Unassembled WGS sequence"/>
</dbReference>
<evidence type="ECO:0000313" key="2">
    <source>
        <dbReference type="Proteomes" id="UP000708208"/>
    </source>
</evidence>